<keyword evidence="3" id="KW-1185">Reference proteome</keyword>
<dbReference type="EMBL" id="BSXW01002650">
    <property type="protein sequence ID" value="GMF43285.1"/>
    <property type="molecule type" value="Genomic_DNA"/>
</dbReference>
<name>A0A9W6XQX9_9STRA</name>
<dbReference type="Proteomes" id="UP001165083">
    <property type="component" value="Unassembled WGS sequence"/>
</dbReference>
<sequence length="120" mass="12817">MDPTGLEKLILEAPLMSHAQEQVVAHDEDQLDRPSEYRSVEGPLLTGTGDASGSQPQHIGASTTATMVEGQTKLKKHQKLSLQLLLDAVNAGATASMYRELDVVADALRGTCGVEPPPER</sequence>
<gene>
    <name evidence="2" type="ORF">Plil01_001684700</name>
</gene>
<evidence type="ECO:0000313" key="2">
    <source>
        <dbReference type="EMBL" id="GMF43285.1"/>
    </source>
</evidence>
<reference evidence="2" key="1">
    <citation type="submission" date="2023-04" db="EMBL/GenBank/DDBJ databases">
        <title>Phytophthora lilii NBRC 32176.</title>
        <authorList>
            <person name="Ichikawa N."/>
            <person name="Sato H."/>
            <person name="Tonouchi N."/>
        </authorList>
    </citation>
    <scope>NUCLEOTIDE SEQUENCE</scope>
    <source>
        <strain evidence="2">NBRC 32176</strain>
    </source>
</reference>
<feature type="compositionally biased region" description="Polar residues" evidence="1">
    <location>
        <begin position="49"/>
        <end position="60"/>
    </location>
</feature>
<feature type="compositionally biased region" description="Basic and acidic residues" evidence="1">
    <location>
        <begin position="24"/>
        <end position="39"/>
    </location>
</feature>
<protein>
    <submittedName>
        <fullName evidence="2">Unnamed protein product</fullName>
    </submittedName>
</protein>
<evidence type="ECO:0000313" key="3">
    <source>
        <dbReference type="Proteomes" id="UP001165083"/>
    </source>
</evidence>
<feature type="region of interest" description="Disordered" evidence="1">
    <location>
        <begin position="22"/>
        <end position="60"/>
    </location>
</feature>
<comment type="caution">
    <text evidence="2">The sequence shown here is derived from an EMBL/GenBank/DDBJ whole genome shotgun (WGS) entry which is preliminary data.</text>
</comment>
<proteinExistence type="predicted"/>
<accession>A0A9W6XQX9</accession>
<organism evidence="2 3">
    <name type="scientific">Phytophthora lilii</name>
    <dbReference type="NCBI Taxonomy" id="2077276"/>
    <lineage>
        <taxon>Eukaryota</taxon>
        <taxon>Sar</taxon>
        <taxon>Stramenopiles</taxon>
        <taxon>Oomycota</taxon>
        <taxon>Peronosporomycetes</taxon>
        <taxon>Peronosporales</taxon>
        <taxon>Peronosporaceae</taxon>
        <taxon>Phytophthora</taxon>
    </lineage>
</organism>
<evidence type="ECO:0000256" key="1">
    <source>
        <dbReference type="SAM" id="MobiDB-lite"/>
    </source>
</evidence>
<dbReference type="AlphaFoldDB" id="A0A9W6XQX9"/>